<organism evidence="8 9">
    <name type="scientific">Nelumbo nucifera</name>
    <name type="common">Sacred lotus</name>
    <dbReference type="NCBI Taxonomy" id="4432"/>
    <lineage>
        <taxon>Eukaryota</taxon>
        <taxon>Viridiplantae</taxon>
        <taxon>Streptophyta</taxon>
        <taxon>Embryophyta</taxon>
        <taxon>Tracheophyta</taxon>
        <taxon>Spermatophyta</taxon>
        <taxon>Magnoliopsida</taxon>
        <taxon>Proteales</taxon>
        <taxon>Nelumbonaceae</taxon>
        <taxon>Nelumbo</taxon>
    </lineage>
</organism>
<comment type="similarity">
    <text evidence="2 6">Belongs to the group II decarboxylase family.</text>
</comment>
<dbReference type="PROSITE" id="PS00392">
    <property type="entry name" value="DDC_GAD_HDC_YDC"/>
    <property type="match status" value="1"/>
</dbReference>
<reference evidence="8 9" key="1">
    <citation type="journal article" date="2020" name="Mol. Biol. Evol.">
        <title>Distinct Expression and Methylation Patterns for Genes with Different Fates following a Single Whole-Genome Duplication in Flowering Plants.</title>
        <authorList>
            <person name="Shi T."/>
            <person name="Rahmani R.S."/>
            <person name="Gugger P.F."/>
            <person name="Wang M."/>
            <person name="Li H."/>
            <person name="Zhang Y."/>
            <person name="Li Z."/>
            <person name="Wang Q."/>
            <person name="Van de Peer Y."/>
            <person name="Marchal K."/>
            <person name="Chen J."/>
        </authorList>
    </citation>
    <scope>NUCLEOTIDE SEQUENCE [LARGE SCALE GENOMIC DNA]</scope>
    <source>
        <tissue evidence="8">Leaf</tissue>
    </source>
</reference>
<dbReference type="InterPro" id="IPR002129">
    <property type="entry name" value="PyrdxlP-dep_de-COase"/>
</dbReference>
<evidence type="ECO:0000313" key="8">
    <source>
        <dbReference type="EMBL" id="DAD21454.1"/>
    </source>
</evidence>
<dbReference type="PRINTS" id="PR00800">
    <property type="entry name" value="YHDCRBOXLASE"/>
</dbReference>
<dbReference type="GO" id="GO:0016831">
    <property type="term" value="F:carboxy-lyase activity"/>
    <property type="evidence" value="ECO:0007669"/>
    <property type="project" value="UniProtKB-KW"/>
</dbReference>
<dbReference type="InterPro" id="IPR021115">
    <property type="entry name" value="Pyridoxal-P_BS"/>
</dbReference>
<dbReference type="InterPro" id="IPR015422">
    <property type="entry name" value="PyrdxlP-dep_Trfase_small"/>
</dbReference>
<keyword evidence="9" id="KW-1185">Reference proteome</keyword>
<gene>
    <name evidence="8" type="ORF">HUJ06_022917</name>
</gene>
<keyword evidence="4 6" id="KW-0663">Pyridoxal phosphate</keyword>
<comment type="cofactor">
    <cofactor evidence="1 6">
        <name>pyridoxal 5'-phosphate</name>
        <dbReference type="ChEBI" id="CHEBI:597326"/>
    </cofactor>
</comment>
<evidence type="ECO:0000256" key="6">
    <source>
        <dbReference type="RuleBase" id="RU000382"/>
    </source>
</evidence>
<keyword evidence="3" id="KW-0210">Decarboxylase</keyword>
<feature type="chain" id="PRO_5032288932" description="Tyrosine decarboxylase 1-like" evidence="7">
    <location>
        <begin position="22"/>
        <end position="257"/>
    </location>
</feature>
<dbReference type="InterPro" id="IPR015424">
    <property type="entry name" value="PyrdxlP-dep_Trfase"/>
</dbReference>
<dbReference type="PANTHER" id="PTHR11999:SF96">
    <property type="entry name" value="TYROSINE DECARBOXYLASE"/>
    <property type="match status" value="1"/>
</dbReference>
<sequence>MMRVILNFFWNVGFLPPSVICIQPGNTNIVKCKFFPNNFCAIATSKATSFGWAHPIIPLCYCQYYIVDPIAPLCAVAKEYGVWVHINAAYAGSACICPKFRYFIDGVEDANSFSLNAHKWFFTTLDCCCLWVKDPSALVKALSTSPEYLRNKATESKQLWMVLRGYGVANLRNFLRTHVKMAKHFEEKVTMDKRFEIVVLRNFTMVCFRLLPPPVKDPEDETLRQSFAVGATLTEDRHVNLAWKVVQEHLGAILKAC</sequence>
<dbReference type="InterPro" id="IPR015421">
    <property type="entry name" value="PyrdxlP-dep_Trfase_major"/>
</dbReference>
<evidence type="ECO:0000256" key="5">
    <source>
        <dbReference type="ARBA" id="ARBA00023239"/>
    </source>
</evidence>
<evidence type="ECO:0000256" key="4">
    <source>
        <dbReference type="ARBA" id="ARBA00022898"/>
    </source>
</evidence>
<name>A0A822XIW5_NELNU</name>
<dbReference type="SUPFAM" id="SSF53383">
    <property type="entry name" value="PLP-dependent transferases"/>
    <property type="match status" value="1"/>
</dbReference>
<proteinExistence type="inferred from homology"/>
<evidence type="ECO:0000256" key="3">
    <source>
        <dbReference type="ARBA" id="ARBA00022793"/>
    </source>
</evidence>
<dbReference type="GO" id="GO:0019752">
    <property type="term" value="P:carboxylic acid metabolic process"/>
    <property type="evidence" value="ECO:0007669"/>
    <property type="project" value="InterPro"/>
</dbReference>
<dbReference type="Pfam" id="PF00282">
    <property type="entry name" value="Pyridoxal_deC"/>
    <property type="match status" value="1"/>
</dbReference>
<dbReference type="GO" id="GO:0006520">
    <property type="term" value="P:amino acid metabolic process"/>
    <property type="evidence" value="ECO:0007669"/>
    <property type="project" value="InterPro"/>
</dbReference>
<protein>
    <recommendedName>
        <fullName evidence="10">Tyrosine decarboxylase 1-like</fullName>
    </recommendedName>
</protein>
<feature type="signal peptide" evidence="7">
    <location>
        <begin position="1"/>
        <end position="21"/>
    </location>
</feature>
<accession>A0A822XIW5</accession>
<evidence type="ECO:0008006" key="10">
    <source>
        <dbReference type="Google" id="ProtNLM"/>
    </source>
</evidence>
<keyword evidence="5 6" id="KW-0456">Lyase</keyword>
<evidence type="ECO:0000256" key="1">
    <source>
        <dbReference type="ARBA" id="ARBA00001933"/>
    </source>
</evidence>
<evidence type="ECO:0000256" key="7">
    <source>
        <dbReference type="SAM" id="SignalP"/>
    </source>
</evidence>
<dbReference type="AlphaFoldDB" id="A0A822XIW5"/>
<evidence type="ECO:0000256" key="2">
    <source>
        <dbReference type="ARBA" id="ARBA00009533"/>
    </source>
</evidence>
<dbReference type="GO" id="GO:0030170">
    <property type="term" value="F:pyridoxal phosphate binding"/>
    <property type="evidence" value="ECO:0007669"/>
    <property type="project" value="InterPro"/>
</dbReference>
<evidence type="ECO:0000313" key="9">
    <source>
        <dbReference type="Proteomes" id="UP000607653"/>
    </source>
</evidence>
<dbReference type="PANTHER" id="PTHR11999">
    <property type="entry name" value="GROUP II PYRIDOXAL-5-PHOSPHATE DECARBOXYLASE"/>
    <property type="match status" value="1"/>
</dbReference>
<dbReference type="Gene3D" id="3.90.1150.10">
    <property type="entry name" value="Aspartate Aminotransferase, domain 1"/>
    <property type="match status" value="1"/>
</dbReference>
<dbReference type="InterPro" id="IPR010977">
    <property type="entry name" value="Aromatic_deC"/>
</dbReference>
<dbReference type="EMBL" id="DUZY01000001">
    <property type="protein sequence ID" value="DAD21454.1"/>
    <property type="molecule type" value="Genomic_DNA"/>
</dbReference>
<keyword evidence="7" id="KW-0732">Signal</keyword>
<dbReference type="Proteomes" id="UP000607653">
    <property type="component" value="Unassembled WGS sequence"/>
</dbReference>
<dbReference type="Gene3D" id="3.40.640.10">
    <property type="entry name" value="Type I PLP-dependent aspartate aminotransferase-like (Major domain)"/>
    <property type="match status" value="1"/>
</dbReference>
<comment type="caution">
    <text evidence="8">The sequence shown here is derived from an EMBL/GenBank/DDBJ whole genome shotgun (WGS) entry which is preliminary data.</text>
</comment>